<evidence type="ECO:0000313" key="8">
    <source>
        <dbReference type="Proteomes" id="UP000479710"/>
    </source>
</evidence>
<dbReference type="Pfam" id="PF05498">
    <property type="entry name" value="RALF"/>
    <property type="match status" value="1"/>
</dbReference>
<comment type="function">
    <text evidence="5">Cell signaling peptide that may regulate plant stress, growth, and development. Mediates a rapid alkalinization of extracellular space by mediating a transient increase in the cytoplasmic Ca(2+) concentration leading to a calcium-dependent signaling events through a cell surface receptor and a concomitant activation of some intracellular mitogen-activated protein kinases.</text>
</comment>
<keyword evidence="3 6" id="KW-0732">Signal</keyword>
<evidence type="ECO:0000256" key="1">
    <source>
        <dbReference type="ARBA" id="ARBA00009178"/>
    </source>
</evidence>
<organism evidence="7 8">
    <name type="scientific">Oryza meyeriana var. granulata</name>
    <dbReference type="NCBI Taxonomy" id="110450"/>
    <lineage>
        <taxon>Eukaryota</taxon>
        <taxon>Viridiplantae</taxon>
        <taxon>Streptophyta</taxon>
        <taxon>Embryophyta</taxon>
        <taxon>Tracheophyta</taxon>
        <taxon>Spermatophyta</taxon>
        <taxon>Magnoliopsida</taxon>
        <taxon>Liliopsida</taxon>
        <taxon>Poales</taxon>
        <taxon>Poaceae</taxon>
        <taxon>BOP clade</taxon>
        <taxon>Oryzoideae</taxon>
        <taxon>Oryzeae</taxon>
        <taxon>Oryzinae</taxon>
        <taxon>Oryza</taxon>
        <taxon>Oryza meyeriana</taxon>
    </lineage>
</organism>
<sequence length="79" mass="8507">MAKARVINLAILSLYLLALLVLTAVPEAAGGRAAPYISYPALNHDRIPGTPQLNHHGGSANKYTRGCEPQFHCRGKKRG</sequence>
<protein>
    <submittedName>
        <fullName evidence="7">Uncharacterized protein</fullName>
    </submittedName>
</protein>
<evidence type="ECO:0000313" key="7">
    <source>
        <dbReference type="EMBL" id="KAF0908276.1"/>
    </source>
</evidence>
<dbReference type="Proteomes" id="UP000479710">
    <property type="component" value="Unassembled WGS sequence"/>
</dbReference>
<evidence type="ECO:0000256" key="6">
    <source>
        <dbReference type="SAM" id="SignalP"/>
    </source>
</evidence>
<comment type="similarity">
    <text evidence="1">Belongs to the plant rapid alkalinization factor (RALF) family.</text>
</comment>
<proteinExistence type="inferred from homology"/>
<dbReference type="OrthoDB" id="10409283at2759"/>
<evidence type="ECO:0000256" key="3">
    <source>
        <dbReference type="ARBA" id="ARBA00022729"/>
    </source>
</evidence>
<keyword evidence="4" id="KW-1015">Disulfide bond</keyword>
<feature type="chain" id="PRO_5026036769" evidence="6">
    <location>
        <begin position="31"/>
        <end position="79"/>
    </location>
</feature>
<keyword evidence="2" id="KW-0372">Hormone</keyword>
<comment type="caution">
    <text evidence="7">The sequence shown here is derived from an EMBL/GenBank/DDBJ whole genome shotgun (WGS) entry which is preliminary data.</text>
</comment>
<dbReference type="PANTHER" id="PTHR34270:SF3">
    <property type="entry name" value="PROTEIN RALF-LIKE 16-RELATED"/>
    <property type="match status" value="1"/>
</dbReference>
<name>A0A6G1D778_9ORYZ</name>
<dbReference type="AlphaFoldDB" id="A0A6G1D778"/>
<evidence type="ECO:0000256" key="2">
    <source>
        <dbReference type="ARBA" id="ARBA00022702"/>
    </source>
</evidence>
<dbReference type="InterPro" id="IPR008801">
    <property type="entry name" value="RALF"/>
</dbReference>
<accession>A0A6G1D778</accession>
<feature type="signal peptide" evidence="6">
    <location>
        <begin position="1"/>
        <end position="30"/>
    </location>
</feature>
<evidence type="ECO:0000256" key="4">
    <source>
        <dbReference type="ARBA" id="ARBA00023157"/>
    </source>
</evidence>
<dbReference type="PANTHER" id="PTHR34270">
    <property type="entry name" value="PROTEIN RALF-LIKE 15-RELATED"/>
    <property type="match status" value="1"/>
</dbReference>
<dbReference type="GO" id="GO:0005179">
    <property type="term" value="F:hormone activity"/>
    <property type="evidence" value="ECO:0007669"/>
    <property type="project" value="UniProtKB-KW"/>
</dbReference>
<reference evidence="7 8" key="1">
    <citation type="submission" date="2019-11" db="EMBL/GenBank/DDBJ databases">
        <title>Whole genome sequence of Oryza granulata.</title>
        <authorList>
            <person name="Li W."/>
        </authorList>
    </citation>
    <scope>NUCLEOTIDE SEQUENCE [LARGE SCALE GENOMIC DNA]</scope>
    <source>
        <strain evidence="8">cv. Menghai</strain>
        <tissue evidence="7">Leaf</tissue>
    </source>
</reference>
<evidence type="ECO:0000256" key="5">
    <source>
        <dbReference type="ARBA" id="ARBA00037228"/>
    </source>
</evidence>
<dbReference type="EMBL" id="SPHZ02000007">
    <property type="protein sequence ID" value="KAF0908276.1"/>
    <property type="molecule type" value="Genomic_DNA"/>
</dbReference>
<gene>
    <name evidence="7" type="ORF">E2562_023893</name>
</gene>
<keyword evidence="8" id="KW-1185">Reference proteome</keyword>